<proteinExistence type="predicted"/>
<dbReference type="KEGG" id="alt:ambt_10510"/>
<dbReference type="SUPFAM" id="SSF53756">
    <property type="entry name" value="UDP-Glycosyltransferase/glycogen phosphorylase"/>
    <property type="match status" value="1"/>
</dbReference>
<dbReference type="GO" id="GO:1901135">
    <property type="term" value="P:carbohydrate derivative metabolic process"/>
    <property type="evidence" value="ECO:0007669"/>
    <property type="project" value="UniProtKB-ARBA"/>
</dbReference>
<dbReference type="EMBL" id="CP002339">
    <property type="protein sequence ID" value="AEF03626.1"/>
    <property type="molecule type" value="Genomic_DNA"/>
</dbReference>
<dbReference type="PANTHER" id="PTHR12526:SF630">
    <property type="entry name" value="GLYCOSYLTRANSFERASE"/>
    <property type="match status" value="1"/>
</dbReference>
<evidence type="ECO:0000313" key="4">
    <source>
        <dbReference type="Proteomes" id="UP000000683"/>
    </source>
</evidence>
<evidence type="ECO:0000259" key="1">
    <source>
        <dbReference type="Pfam" id="PF00534"/>
    </source>
</evidence>
<dbReference type="Pfam" id="PF00534">
    <property type="entry name" value="Glycos_transf_1"/>
    <property type="match status" value="1"/>
</dbReference>
<sequence length="378" mass="42194">MKRVLFVINSIGYGGAERALVNLLSKPSFYSEFDVHVALLDDEPIVRTLPDNITLHQLESKRGLFRSFINLMRLQRECKPDLCVSFLVRANVVNAALKLASRNRKVVLCERMHLSSHLDGQFKNMKRVLAGILPKLTYRLADAVIGVSTGVTSDLVENFSVPATKATTIFNPYNLSQIEEHSDIEPEFALPDSFVVSTGRLTPSKNVKGLIDAYLASNESAPLCILGEGEQKEEIEDYIILKNAKQKVLLLGYAENPFAIVSKAKYYVSASLNEGFPNALVEAMVLGLPVIMTNCPSGPAEILNENPQYTSDELTEAKHGLLAPLNNTSELTRAFNLYSEEPIRANYAEKARKRAEDFSIETIANEYWQFLRQTLLQH</sequence>
<gene>
    <name evidence="3" type="ordered locus">ambt_10510</name>
</gene>
<keyword evidence="4" id="KW-1185">Reference proteome</keyword>
<dbReference type="Proteomes" id="UP000000683">
    <property type="component" value="Chromosome"/>
</dbReference>
<dbReference type="Pfam" id="PF13439">
    <property type="entry name" value="Glyco_transf_4"/>
    <property type="match status" value="1"/>
</dbReference>
<keyword evidence="3" id="KW-0808">Transferase</keyword>
<dbReference type="OrthoDB" id="9792269at2"/>
<dbReference type="GO" id="GO:0016757">
    <property type="term" value="F:glycosyltransferase activity"/>
    <property type="evidence" value="ECO:0007669"/>
    <property type="project" value="InterPro"/>
</dbReference>
<evidence type="ECO:0000259" key="2">
    <source>
        <dbReference type="Pfam" id="PF13439"/>
    </source>
</evidence>
<organism evidence="3 4">
    <name type="scientific">Alteromonas naphthalenivorans</name>
    <dbReference type="NCBI Taxonomy" id="715451"/>
    <lineage>
        <taxon>Bacteria</taxon>
        <taxon>Pseudomonadati</taxon>
        <taxon>Pseudomonadota</taxon>
        <taxon>Gammaproteobacteria</taxon>
        <taxon>Alteromonadales</taxon>
        <taxon>Alteromonadaceae</taxon>
        <taxon>Alteromonas/Salinimonas group</taxon>
        <taxon>Alteromonas</taxon>
    </lineage>
</organism>
<dbReference type="HOGENOM" id="CLU_009583_0_0_6"/>
<dbReference type="eggNOG" id="COG0438">
    <property type="taxonomic scope" value="Bacteria"/>
</dbReference>
<reference evidence="3 4" key="1">
    <citation type="journal article" date="2011" name="J. Bacteriol.">
        <title>Complete genome sequence of the polycyclic aromatic hydrocarbon-degrading bacterium Alteromonas sp. strain SN2.</title>
        <authorList>
            <person name="Jin H.M."/>
            <person name="Jeong H."/>
            <person name="Moon E.J."/>
            <person name="Math R.K."/>
            <person name="Lee K."/>
            <person name="Kim H.J."/>
            <person name="Jeon C.O."/>
            <person name="Oh T.K."/>
            <person name="Kim J.F."/>
        </authorList>
    </citation>
    <scope>NUCLEOTIDE SEQUENCE [LARGE SCALE GENOMIC DNA]</scope>
    <source>
        <strain evidence="4">JCM 17741 / KACC 18427 / KCTC 11700BP / SN2</strain>
    </source>
</reference>
<feature type="domain" description="Glycosyl transferase family 1" evidence="1">
    <location>
        <begin position="190"/>
        <end position="354"/>
    </location>
</feature>
<name>F5ZBG9_ALTNA</name>
<dbReference type="PANTHER" id="PTHR12526">
    <property type="entry name" value="GLYCOSYLTRANSFERASE"/>
    <property type="match status" value="1"/>
</dbReference>
<evidence type="ECO:0000313" key="3">
    <source>
        <dbReference type="EMBL" id="AEF03626.1"/>
    </source>
</evidence>
<dbReference type="InterPro" id="IPR001296">
    <property type="entry name" value="Glyco_trans_1"/>
</dbReference>
<dbReference type="AlphaFoldDB" id="F5ZBG9"/>
<feature type="domain" description="Glycosyltransferase subfamily 4-like N-terminal" evidence="2">
    <location>
        <begin position="33"/>
        <end position="176"/>
    </location>
</feature>
<dbReference type="Gene3D" id="3.40.50.2000">
    <property type="entry name" value="Glycogen Phosphorylase B"/>
    <property type="match status" value="2"/>
</dbReference>
<dbReference type="CDD" id="cd03811">
    <property type="entry name" value="GT4_GT28_WabH-like"/>
    <property type="match status" value="1"/>
</dbReference>
<dbReference type="InterPro" id="IPR028098">
    <property type="entry name" value="Glyco_trans_4-like_N"/>
</dbReference>
<protein>
    <submittedName>
        <fullName evidence="3">Glycosyl transferase group 1</fullName>
    </submittedName>
</protein>
<accession>F5ZBG9</accession>